<dbReference type="RefSeq" id="WP_188314888.1">
    <property type="nucleotide sequence ID" value="NZ_JABTCG010000005.1"/>
</dbReference>
<dbReference type="Pfam" id="PF01257">
    <property type="entry name" value="2Fe-2S_thioredx"/>
    <property type="match status" value="1"/>
</dbReference>
<proteinExistence type="inferred from homology"/>
<evidence type="ECO:0000256" key="3">
    <source>
        <dbReference type="ARBA" id="ARBA00022723"/>
    </source>
</evidence>
<dbReference type="PROSITE" id="PS00645">
    <property type="entry name" value="COMPLEX1_51K_2"/>
    <property type="match status" value="1"/>
</dbReference>
<dbReference type="Pfam" id="PF10589">
    <property type="entry name" value="NADH_4Fe-4S"/>
    <property type="match status" value="1"/>
</dbReference>
<keyword evidence="5" id="KW-0411">Iron-sulfur</keyword>
<dbReference type="SUPFAM" id="SSF142984">
    <property type="entry name" value="Nqo1 middle domain-like"/>
    <property type="match status" value="1"/>
</dbReference>
<dbReference type="SUPFAM" id="SSF142019">
    <property type="entry name" value="Nqo1 FMN-binding domain-like"/>
    <property type="match status" value="1"/>
</dbReference>
<evidence type="ECO:0000256" key="4">
    <source>
        <dbReference type="ARBA" id="ARBA00023004"/>
    </source>
</evidence>
<dbReference type="Gene3D" id="3.40.50.11540">
    <property type="entry name" value="NADH-ubiquinone oxidoreductase 51kDa subunit"/>
    <property type="match status" value="1"/>
</dbReference>
<evidence type="ECO:0000259" key="6">
    <source>
        <dbReference type="SMART" id="SM00928"/>
    </source>
</evidence>
<dbReference type="InterPro" id="IPR037225">
    <property type="entry name" value="Nuo51_FMN-bd_sf"/>
</dbReference>
<dbReference type="Gene3D" id="3.40.30.10">
    <property type="entry name" value="Glutaredoxin"/>
    <property type="match status" value="1"/>
</dbReference>
<gene>
    <name evidence="7" type="ORF">HPE63_13840</name>
</gene>
<sequence length="608" mass="68586">MANLEQALQRTSLMDVLWDIQKKRRYISHDDKTKIAKEFNISRMELEGVISFYHFFHRKNAGKYTIYLNCSTISKLHHYQAVKEAFEEEIGIKIGNVTPDKLFGFFKTSCIGLSDQESSALINFYPFTNLTPAKAKTIISKLRDGHPLESLCDIPKDNIQYRPEEDDKTVFFKTYKPGKALKKLKDYRPDDVIELVKNSKLSGRGGAFFPTGIKWQFCKDNIADQKYIICNADEGEPGTFKDRVLMNNHPGLLLEGMAMAGYAVGATEGTIYLRAEYFYLKEKLEETINDFNKNGLLGKNILGIEGFDFKVNVHMGAGAYICGEETALIASMEGKRGEPTTKEFFPVEKGFLGKPTVVNNVETLCAVPRILEMGLEKYLKIGTNATPGTKLLSVSGDCKKPGVYEIEWGMKLKDFLDLIEAKDPHYILFNGFAGEFLSSVDFDREISGENLLAEHIQFSFNDPIEYSRKMSGVGLRSGGSFMVFNSTRDLLSILKNITKFFVAESCGICVPCRTGNFLLNKKINKIMLCHADKSDLDEIKEWSTIIKQSSRCGLGKTSTNCLLTAMLKFPGEFQKCLLAESDFNQAFKLEKAVEDYDNIIHEIESSYE</sequence>
<evidence type="ECO:0000256" key="2">
    <source>
        <dbReference type="ARBA" id="ARBA00022485"/>
    </source>
</evidence>
<dbReference type="InterPro" id="IPR036249">
    <property type="entry name" value="Thioredoxin-like_sf"/>
</dbReference>
<dbReference type="InterPro" id="IPR011538">
    <property type="entry name" value="Nuo51_FMN-bd"/>
</dbReference>
<accession>A0ABR7VH99</accession>
<organism evidence="7 8">
    <name type="scientific">Maribacter arenosus</name>
    <dbReference type="NCBI Taxonomy" id="1854708"/>
    <lineage>
        <taxon>Bacteria</taxon>
        <taxon>Pseudomonadati</taxon>
        <taxon>Bacteroidota</taxon>
        <taxon>Flavobacteriia</taxon>
        <taxon>Flavobacteriales</taxon>
        <taxon>Flavobacteriaceae</taxon>
        <taxon>Maribacter</taxon>
    </lineage>
</organism>
<evidence type="ECO:0000313" key="8">
    <source>
        <dbReference type="Proteomes" id="UP000598350"/>
    </source>
</evidence>
<dbReference type="InterPro" id="IPR019575">
    <property type="entry name" value="Nuop51_4Fe4S-bd"/>
</dbReference>
<dbReference type="SUPFAM" id="SSF52833">
    <property type="entry name" value="Thioredoxin-like"/>
    <property type="match status" value="1"/>
</dbReference>
<feature type="domain" description="NADH-ubiquinone oxidoreductase 51kDa subunit iron-sulphur binding" evidence="6">
    <location>
        <begin position="491"/>
        <end position="536"/>
    </location>
</feature>
<keyword evidence="2" id="KW-0004">4Fe-4S</keyword>
<dbReference type="InterPro" id="IPR037207">
    <property type="entry name" value="Nuop51_4Fe4S-bd_sf"/>
</dbReference>
<evidence type="ECO:0000313" key="7">
    <source>
        <dbReference type="EMBL" id="MBD0851758.1"/>
    </source>
</evidence>
<name>A0ABR7VH99_9FLAO</name>
<comment type="similarity">
    <text evidence="1">Belongs to the complex I 51 kDa subunit family.</text>
</comment>
<dbReference type="EMBL" id="JABTCG010000005">
    <property type="protein sequence ID" value="MBD0851758.1"/>
    <property type="molecule type" value="Genomic_DNA"/>
</dbReference>
<dbReference type="PANTHER" id="PTHR43578">
    <property type="entry name" value="NADH-QUINONE OXIDOREDUCTASE SUBUNIT F"/>
    <property type="match status" value="1"/>
</dbReference>
<reference evidence="7 8" key="1">
    <citation type="submission" date="2020-05" db="EMBL/GenBank/DDBJ databases">
        <title>The draft genome sequence of Maribacter arenosus CAU 1321.</title>
        <authorList>
            <person name="Mu L."/>
        </authorList>
    </citation>
    <scope>NUCLEOTIDE SEQUENCE [LARGE SCALE GENOMIC DNA]</scope>
    <source>
        <strain evidence="7 8">CAU 1321</strain>
    </source>
</reference>
<dbReference type="Pfam" id="PF01512">
    <property type="entry name" value="Complex1_51K"/>
    <property type="match status" value="1"/>
</dbReference>
<comment type="caution">
    <text evidence="7">The sequence shown here is derived from an EMBL/GenBank/DDBJ whole genome shotgun (WGS) entry which is preliminary data.</text>
</comment>
<dbReference type="Gene3D" id="1.20.1440.230">
    <property type="entry name" value="NADH-ubiquinone oxidoreductase 51kDa subunit, iron-sulphur binding domain"/>
    <property type="match status" value="1"/>
</dbReference>
<keyword evidence="4" id="KW-0408">Iron</keyword>
<dbReference type="SUPFAM" id="SSF140490">
    <property type="entry name" value="Nqo1C-terminal domain-like"/>
    <property type="match status" value="1"/>
</dbReference>
<keyword evidence="3" id="KW-0479">Metal-binding</keyword>
<dbReference type="Proteomes" id="UP000598350">
    <property type="component" value="Unassembled WGS sequence"/>
</dbReference>
<dbReference type="InterPro" id="IPR041921">
    <property type="entry name" value="NuoE_N"/>
</dbReference>
<evidence type="ECO:0000256" key="5">
    <source>
        <dbReference type="ARBA" id="ARBA00023014"/>
    </source>
</evidence>
<dbReference type="PANTHER" id="PTHR43578:SF3">
    <property type="entry name" value="NADH-QUINONE OXIDOREDUCTASE SUBUNIT F"/>
    <property type="match status" value="1"/>
</dbReference>
<dbReference type="Gene3D" id="1.10.10.1590">
    <property type="entry name" value="NADH-quinone oxidoreductase subunit E"/>
    <property type="match status" value="1"/>
</dbReference>
<evidence type="ECO:0000256" key="1">
    <source>
        <dbReference type="ARBA" id="ARBA00007523"/>
    </source>
</evidence>
<keyword evidence="8" id="KW-1185">Reference proteome</keyword>
<dbReference type="InterPro" id="IPR001949">
    <property type="entry name" value="NADH-UbQ_OxRdtase_51kDa_CS"/>
</dbReference>
<protein>
    <submittedName>
        <fullName evidence="7">NAD(P)H-dependent oxidoreductase subunit E</fullName>
    </submittedName>
</protein>
<dbReference type="SMART" id="SM00928">
    <property type="entry name" value="NADH_4Fe-4S"/>
    <property type="match status" value="1"/>
</dbReference>
<dbReference type="Gene3D" id="3.10.20.600">
    <property type="match status" value="1"/>
</dbReference>